<sequence>MQVANEWKDFQIGLIAKEDLPIVEAFKGEKLAVVDVHNLKSTLAYIFTLIGLTRLPDKMELDIIEDYIRTTYPHFTINEFRIAFKMAVQGRFECSTDHFEKFSPKYISQIMNAYKAKANEVRKNIPPPPEPPVPQLTDDEIVEFTKNEWLKGKREDFNKVFNADKVFGILLKQKKLNFTPEEILYTIKVVREDNLQRINKMHPMDAKEFSKSIKNEDFIETQCKKLALVKYFENLSN</sequence>
<dbReference type="EMBL" id="LR796662">
    <property type="protein sequence ID" value="CAB4157755.1"/>
    <property type="molecule type" value="Genomic_DNA"/>
</dbReference>
<organism evidence="1">
    <name type="scientific">uncultured Caudovirales phage</name>
    <dbReference type="NCBI Taxonomy" id="2100421"/>
    <lineage>
        <taxon>Viruses</taxon>
        <taxon>Duplodnaviria</taxon>
        <taxon>Heunggongvirae</taxon>
        <taxon>Uroviricota</taxon>
        <taxon>Caudoviricetes</taxon>
        <taxon>Peduoviridae</taxon>
        <taxon>Maltschvirus</taxon>
        <taxon>Maltschvirus maltsch</taxon>
    </lineage>
</organism>
<proteinExistence type="predicted"/>
<reference evidence="1" key="1">
    <citation type="submission" date="2020-04" db="EMBL/GenBank/DDBJ databases">
        <authorList>
            <person name="Chiriac C."/>
            <person name="Salcher M."/>
            <person name="Ghai R."/>
            <person name="Kavagutti S V."/>
        </authorList>
    </citation>
    <scope>NUCLEOTIDE SEQUENCE</scope>
</reference>
<evidence type="ECO:0000313" key="1">
    <source>
        <dbReference type="EMBL" id="CAB4157755.1"/>
    </source>
</evidence>
<gene>
    <name evidence="1" type="ORF">UFOVP690_42</name>
</gene>
<name>A0A6J5NKL1_9CAUD</name>
<accession>A0A6J5NKL1</accession>
<protein>
    <submittedName>
        <fullName evidence="1">Uncharacterized protein</fullName>
    </submittedName>
</protein>